<evidence type="ECO:0000256" key="1">
    <source>
        <dbReference type="ARBA" id="ARBA00004610"/>
    </source>
</evidence>
<keyword evidence="5 12" id="KW-0812">Transmembrane</keyword>
<comment type="subcellular location">
    <subcellularLocation>
        <location evidence="1">Cell junction</location>
        <location evidence="1">Gap junction</location>
    </subcellularLocation>
    <subcellularLocation>
        <location evidence="2 12">Cell membrane</location>
        <topology evidence="2 12">Multi-pass membrane protein</topology>
    </subcellularLocation>
</comment>
<evidence type="ECO:0000256" key="13">
    <source>
        <dbReference type="SAM" id="MobiDB-lite"/>
    </source>
</evidence>
<accession>A0A0K2TMC1</accession>
<evidence type="ECO:0000256" key="12">
    <source>
        <dbReference type="RuleBase" id="RU010713"/>
    </source>
</evidence>
<comment type="function">
    <text evidence="12">Structural component of the gap junctions.</text>
</comment>
<dbReference type="GO" id="GO:0007602">
    <property type="term" value="P:phototransduction"/>
    <property type="evidence" value="ECO:0007669"/>
    <property type="project" value="TreeGrafter"/>
</dbReference>
<evidence type="ECO:0000256" key="11">
    <source>
        <dbReference type="ARBA" id="ARBA00023303"/>
    </source>
</evidence>
<keyword evidence="8 12" id="KW-1133">Transmembrane helix</keyword>
<keyword evidence="6" id="KW-0303">Gap junction</keyword>
<reference evidence="14" key="1">
    <citation type="submission" date="2014-05" db="EMBL/GenBank/DDBJ databases">
        <authorList>
            <person name="Chronopoulou M."/>
        </authorList>
    </citation>
    <scope>NUCLEOTIDE SEQUENCE</scope>
    <source>
        <tissue evidence="14">Whole organism</tissue>
    </source>
</reference>
<dbReference type="Pfam" id="PF00876">
    <property type="entry name" value="Innexin"/>
    <property type="match status" value="1"/>
</dbReference>
<dbReference type="AlphaFoldDB" id="A0A0K2TMC1"/>
<comment type="caution">
    <text evidence="12">Lacks conserved residue(s) required for the propagation of feature annotation.</text>
</comment>
<evidence type="ECO:0000256" key="8">
    <source>
        <dbReference type="ARBA" id="ARBA00022989"/>
    </source>
</evidence>
<evidence type="ECO:0000256" key="6">
    <source>
        <dbReference type="ARBA" id="ARBA00022868"/>
    </source>
</evidence>
<feature type="compositionally biased region" description="Basic and acidic residues" evidence="13">
    <location>
        <begin position="376"/>
        <end position="392"/>
    </location>
</feature>
<keyword evidence="10 12" id="KW-0472">Membrane</keyword>
<organism evidence="14">
    <name type="scientific">Lepeophtheirus salmonis</name>
    <name type="common">Salmon louse</name>
    <name type="synonym">Caligus salmonis</name>
    <dbReference type="NCBI Taxonomy" id="72036"/>
    <lineage>
        <taxon>Eukaryota</taxon>
        <taxon>Metazoa</taxon>
        <taxon>Ecdysozoa</taxon>
        <taxon>Arthropoda</taxon>
        <taxon>Crustacea</taxon>
        <taxon>Multicrustacea</taxon>
        <taxon>Hexanauplia</taxon>
        <taxon>Copepoda</taxon>
        <taxon>Siphonostomatoida</taxon>
        <taxon>Caligidae</taxon>
        <taxon>Lepeophtheirus</taxon>
    </lineage>
</organism>
<dbReference type="InterPro" id="IPR000990">
    <property type="entry name" value="Innexin"/>
</dbReference>
<dbReference type="PRINTS" id="PR01262">
    <property type="entry name" value="INNEXIN"/>
</dbReference>
<dbReference type="GO" id="GO:0034220">
    <property type="term" value="P:monoatomic ion transmembrane transport"/>
    <property type="evidence" value="ECO:0007669"/>
    <property type="project" value="UniProtKB-KW"/>
</dbReference>
<dbReference type="PROSITE" id="PS51013">
    <property type="entry name" value="PANNEXIN"/>
    <property type="match status" value="1"/>
</dbReference>
<feature type="region of interest" description="Disordered" evidence="13">
    <location>
        <begin position="376"/>
        <end position="400"/>
    </location>
</feature>
<evidence type="ECO:0000313" key="14">
    <source>
        <dbReference type="EMBL" id="CDW26772.1"/>
    </source>
</evidence>
<proteinExistence type="inferred from homology"/>
<protein>
    <recommendedName>
        <fullName evidence="12">Innexin</fullName>
    </recommendedName>
</protein>
<evidence type="ECO:0000256" key="4">
    <source>
        <dbReference type="ARBA" id="ARBA00022475"/>
    </source>
</evidence>
<feature type="transmembrane region" description="Helical" evidence="12">
    <location>
        <begin position="180"/>
        <end position="202"/>
    </location>
</feature>
<evidence type="ECO:0000256" key="9">
    <source>
        <dbReference type="ARBA" id="ARBA00023065"/>
    </source>
</evidence>
<keyword evidence="9 12" id="KW-0406">Ion transport</keyword>
<comment type="similarity">
    <text evidence="12">Belongs to the pannexin family.</text>
</comment>
<dbReference type="EMBL" id="HACA01009411">
    <property type="protein sequence ID" value="CDW26772.1"/>
    <property type="molecule type" value="Transcribed_RNA"/>
</dbReference>
<feature type="transmembrane region" description="Helical" evidence="12">
    <location>
        <begin position="275"/>
        <end position="296"/>
    </location>
</feature>
<dbReference type="PANTHER" id="PTHR11893">
    <property type="entry name" value="INNEXIN"/>
    <property type="match status" value="1"/>
</dbReference>
<gene>
    <name evidence="14" type="primary">Dyak\GE15694</name>
    <name evidence="12" type="synonym">inx</name>
</gene>
<dbReference type="PANTHER" id="PTHR11893:SF43">
    <property type="entry name" value="INNEXIN INX4-RELATED"/>
    <property type="match status" value="1"/>
</dbReference>
<dbReference type="OrthoDB" id="5867527at2759"/>
<name>A0A0K2TMC1_LEPSM</name>
<dbReference type="GO" id="GO:0005921">
    <property type="term" value="C:gap junction"/>
    <property type="evidence" value="ECO:0007669"/>
    <property type="project" value="UniProtKB-SubCell"/>
</dbReference>
<dbReference type="GO" id="GO:0005886">
    <property type="term" value="C:plasma membrane"/>
    <property type="evidence" value="ECO:0007669"/>
    <property type="project" value="UniProtKB-SubCell"/>
</dbReference>
<keyword evidence="11 12" id="KW-0407">Ion channel</keyword>
<keyword evidence="4" id="KW-1003">Cell membrane</keyword>
<evidence type="ECO:0000256" key="5">
    <source>
        <dbReference type="ARBA" id="ARBA00022692"/>
    </source>
</evidence>
<evidence type="ECO:0000256" key="7">
    <source>
        <dbReference type="ARBA" id="ARBA00022949"/>
    </source>
</evidence>
<sequence length="400" mass="46910">MAHMINDLAKFFTWDDINIDNWNFKLFHKGNALFFFGGSLVGVMSQYFGEPINCDFKGLEGELASDYCWIHGSSFIKPEYQTHMKCIVDLEGIDSEDDAPDTSYYQWVTFMMLFQAGITLLPHKIWNLIEGGLIASFGSEGKASIMLYDHSKMEEESVVMEKVVQKFVNYFRAIFHHNNLYFFQFFCCELLNYLILLFNFWATDLFLQGKFRYYGWNVLQYYLMTKAERENSINPFCQTFPTEVSCTVPNIGAAGGEQFHNGLCVLSQNIINEKVYLALWFWLVFVMILSIIYFLFRICTICFDGLRVLLLRSRVYHRYDPEILVALDYVMAKSYIGDWFVLHQLGKNVNRFFYREFIKELCKELKARPKRSLSLDKTLRKRKSTEDDKKVESSSLLNNA</sequence>
<dbReference type="GO" id="GO:0005243">
    <property type="term" value="F:gap junction channel activity"/>
    <property type="evidence" value="ECO:0007669"/>
    <property type="project" value="TreeGrafter"/>
</dbReference>
<evidence type="ECO:0000256" key="2">
    <source>
        <dbReference type="ARBA" id="ARBA00004651"/>
    </source>
</evidence>
<evidence type="ECO:0000256" key="10">
    <source>
        <dbReference type="ARBA" id="ARBA00023136"/>
    </source>
</evidence>
<keyword evidence="7" id="KW-0965">Cell junction</keyword>
<keyword evidence="3 12" id="KW-0813">Transport</keyword>
<evidence type="ECO:0000256" key="3">
    <source>
        <dbReference type="ARBA" id="ARBA00022448"/>
    </source>
</evidence>